<evidence type="ECO:0000256" key="1">
    <source>
        <dbReference type="ARBA" id="ARBA00012513"/>
    </source>
</evidence>
<dbReference type="EC" id="2.7.11.1" evidence="1"/>
<evidence type="ECO:0000259" key="6">
    <source>
        <dbReference type="PROSITE" id="PS50011"/>
    </source>
</evidence>
<dbReference type="GO" id="GO:0005524">
    <property type="term" value="F:ATP binding"/>
    <property type="evidence" value="ECO:0007669"/>
    <property type="project" value="UniProtKB-KW"/>
</dbReference>
<keyword evidence="7" id="KW-0723">Serine/threonine-protein kinase</keyword>
<dbReference type="InterPro" id="IPR000719">
    <property type="entry name" value="Prot_kinase_dom"/>
</dbReference>
<sequence>MIVPEHLGWTICGDPLGTGGQGTVYRAFHRDAPGIARALKVLNSDARPEAKERFLNEMATLSRLSHPNIIKVLDYSKHEDDFQYLVMEFHEGAKTVAETCLVPTENNPYHGNTLKCLDLFEQIIHAIRACELSRDTIYHRDISPKNILILPDESIRLIDFGLCFTVNQTTLTMTGDNIGTRSYAAPECGAHSQYKIGTHTDIYSAAKVLWSTITSKRVFDEHFVEEHTSMQSMLPNIEVAWHLETLLNGCIQKDPADRFGRTETVLYYINEARRVANGGFPPVEKAFYRCPSCGLGGVQPASNPHHLFGHIPSSKFNMSECKKCGFIVIRRNKPLA</sequence>
<dbReference type="SUPFAM" id="SSF56112">
    <property type="entry name" value="Protein kinase-like (PK-like)"/>
    <property type="match status" value="1"/>
</dbReference>
<dbReference type="Gene3D" id="3.30.200.20">
    <property type="entry name" value="Phosphorylase Kinase, domain 1"/>
    <property type="match status" value="1"/>
</dbReference>
<dbReference type="GO" id="GO:0004674">
    <property type="term" value="F:protein serine/threonine kinase activity"/>
    <property type="evidence" value="ECO:0007669"/>
    <property type="project" value="UniProtKB-KW"/>
</dbReference>
<dbReference type="PANTHER" id="PTHR43289">
    <property type="entry name" value="MITOGEN-ACTIVATED PROTEIN KINASE KINASE KINASE 20-RELATED"/>
    <property type="match status" value="1"/>
</dbReference>
<dbReference type="CDD" id="cd14014">
    <property type="entry name" value="STKc_PknB_like"/>
    <property type="match status" value="1"/>
</dbReference>
<gene>
    <name evidence="7" type="ORF">F4148_08665</name>
</gene>
<accession>A0A6B1FW35</accession>
<name>A0A6B1FW35_9CHLR</name>
<feature type="domain" description="Protein kinase" evidence="6">
    <location>
        <begin position="10"/>
        <end position="269"/>
    </location>
</feature>
<dbReference type="Gene3D" id="1.10.510.10">
    <property type="entry name" value="Transferase(Phosphotransferase) domain 1"/>
    <property type="match status" value="1"/>
</dbReference>
<keyword evidence="3" id="KW-0547">Nucleotide-binding</keyword>
<evidence type="ECO:0000256" key="4">
    <source>
        <dbReference type="ARBA" id="ARBA00022777"/>
    </source>
</evidence>
<dbReference type="AlphaFoldDB" id="A0A6B1FW35"/>
<dbReference type="EMBL" id="VYDA01000325">
    <property type="protein sequence ID" value="MYH61822.1"/>
    <property type="molecule type" value="Genomic_DNA"/>
</dbReference>
<protein>
    <recommendedName>
        <fullName evidence="1">non-specific serine/threonine protein kinase</fullName>
        <ecNumber evidence="1">2.7.11.1</ecNumber>
    </recommendedName>
</protein>
<dbReference type="PROSITE" id="PS00109">
    <property type="entry name" value="PROTEIN_KINASE_TYR"/>
    <property type="match status" value="1"/>
</dbReference>
<evidence type="ECO:0000256" key="2">
    <source>
        <dbReference type="ARBA" id="ARBA00022679"/>
    </source>
</evidence>
<evidence type="ECO:0000256" key="3">
    <source>
        <dbReference type="ARBA" id="ARBA00022741"/>
    </source>
</evidence>
<keyword evidence="5" id="KW-0067">ATP-binding</keyword>
<proteinExistence type="predicted"/>
<dbReference type="InterPro" id="IPR008266">
    <property type="entry name" value="Tyr_kinase_AS"/>
</dbReference>
<comment type="caution">
    <text evidence="7">The sequence shown here is derived from an EMBL/GenBank/DDBJ whole genome shotgun (WGS) entry which is preliminary data.</text>
</comment>
<organism evidence="7">
    <name type="scientific">Caldilineaceae bacterium SB0675_bin_29</name>
    <dbReference type="NCBI Taxonomy" id="2605266"/>
    <lineage>
        <taxon>Bacteria</taxon>
        <taxon>Bacillati</taxon>
        <taxon>Chloroflexota</taxon>
        <taxon>Caldilineae</taxon>
        <taxon>Caldilineales</taxon>
        <taxon>Caldilineaceae</taxon>
    </lineage>
</organism>
<dbReference type="Pfam" id="PF00069">
    <property type="entry name" value="Pkinase"/>
    <property type="match status" value="1"/>
</dbReference>
<evidence type="ECO:0000256" key="5">
    <source>
        <dbReference type="ARBA" id="ARBA00022840"/>
    </source>
</evidence>
<dbReference type="PROSITE" id="PS50011">
    <property type="entry name" value="PROTEIN_KINASE_DOM"/>
    <property type="match status" value="1"/>
</dbReference>
<keyword evidence="4 7" id="KW-0418">Kinase</keyword>
<evidence type="ECO:0000313" key="7">
    <source>
        <dbReference type="EMBL" id="MYH61822.1"/>
    </source>
</evidence>
<dbReference type="InterPro" id="IPR011009">
    <property type="entry name" value="Kinase-like_dom_sf"/>
</dbReference>
<dbReference type="PANTHER" id="PTHR43289:SF6">
    <property type="entry name" value="SERINE_THREONINE-PROTEIN KINASE NEKL-3"/>
    <property type="match status" value="1"/>
</dbReference>
<reference evidence="7" key="1">
    <citation type="submission" date="2019-09" db="EMBL/GenBank/DDBJ databases">
        <title>Characterisation of the sponge microbiome using genome-centric metagenomics.</title>
        <authorList>
            <person name="Engelberts J.P."/>
            <person name="Robbins S.J."/>
            <person name="De Goeij J.M."/>
            <person name="Aranda M."/>
            <person name="Bell S.C."/>
            <person name="Webster N.S."/>
        </authorList>
    </citation>
    <scope>NUCLEOTIDE SEQUENCE</scope>
    <source>
        <strain evidence="7">SB0675_bin_29</strain>
    </source>
</reference>
<keyword evidence="2" id="KW-0808">Transferase</keyword>